<dbReference type="CDD" id="cd02042">
    <property type="entry name" value="ParAB_family"/>
    <property type="match status" value="1"/>
</dbReference>
<keyword evidence="3" id="KW-0378">Hydrolase</keyword>
<dbReference type="InterPro" id="IPR025669">
    <property type="entry name" value="AAA_dom"/>
</dbReference>
<keyword evidence="4" id="KW-1185">Reference proteome</keyword>
<evidence type="ECO:0000313" key="3">
    <source>
        <dbReference type="EMBL" id="QDU70126.1"/>
    </source>
</evidence>
<evidence type="ECO:0000259" key="2">
    <source>
        <dbReference type="Pfam" id="PF13614"/>
    </source>
</evidence>
<dbReference type="AlphaFoldDB" id="A0A518BT24"/>
<feature type="compositionally biased region" description="Low complexity" evidence="1">
    <location>
        <begin position="268"/>
        <end position="280"/>
    </location>
</feature>
<dbReference type="RefSeq" id="WP_145070672.1">
    <property type="nucleotide sequence ID" value="NZ_CP036287.1"/>
</dbReference>
<dbReference type="InterPro" id="IPR050678">
    <property type="entry name" value="DNA_Partitioning_ATPase"/>
</dbReference>
<proteinExistence type="predicted"/>
<dbReference type="InterPro" id="IPR027417">
    <property type="entry name" value="P-loop_NTPase"/>
</dbReference>
<protein>
    <submittedName>
        <fullName evidence="3">Soj-like protein</fullName>
        <ecNumber evidence="3">3.6.-.-</ecNumber>
    </submittedName>
</protein>
<sequence length="280" mass="30411">MRRIAILNQKGGVGKTTTTVNLGAALARAGRRVALVDLDPQGNLSTHLGLEIESGEPSSYTVLSGETDFAQTLRPTTTAGLHVIPTSIDLSGAELELATLDQRETILRRSIDAWERGAIERTGAPPAEYVLFDCPPSLGLLSLNALVAAREVFVALQTEFLALQGMTRLLEVVELIRAQLNPSLQVTGILPCLYDSRLRLAREILGELRQYFPEQCFRRTIGTNVKLAEAPSYAQHVFDYAPDSSGARDYRELAEEVIGQERRSPTGANSAARAAQTAQP</sequence>
<evidence type="ECO:0000256" key="1">
    <source>
        <dbReference type="SAM" id="MobiDB-lite"/>
    </source>
</evidence>
<evidence type="ECO:0000313" key="4">
    <source>
        <dbReference type="Proteomes" id="UP000316921"/>
    </source>
</evidence>
<accession>A0A518BT24</accession>
<dbReference type="Proteomes" id="UP000316921">
    <property type="component" value="Chromosome"/>
</dbReference>
<feature type="domain" description="AAA" evidence="2">
    <location>
        <begin position="1"/>
        <end position="186"/>
    </location>
</feature>
<dbReference type="FunFam" id="3.40.50.300:FF:000285">
    <property type="entry name" value="Sporulation initiation inhibitor Soj"/>
    <property type="match status" value="1"/>
</dbReference>
<dbReference type="EMBL" id="CP036287">
    <property type="protein sequence ID" value="QDU70126.1"/>
    <property type="molecule type" value="Genomic_DNA"/>
</dbReference>
<dbReference type="Pfam" id="PF13614">
    <property type="entry name" value="AAA_31"/>
    <property type="match status" value="1"/>
</dbReference>
<dbReference type="PANTHER" id="PTHR13696:SF52">
    <property type="entry name" value="PARA FAMILY PROTEIN CT_582"/>
    <property type="match status" value="1"/>
</dbReference>
<dbReference type="GO" id="GO:0016787">
    <property type="term" value="F:hydrolase activity"/>
    <property type="evidence" value="ECO:0007669"/>
    <property type="project" value="UniProtKB-KW"/>
</dbReference>
<name>A0A518BT24_9BACT</name>
<organism evidence="3 4">
    <name type="scientific">Engelhardtia mirabilis</name>
    <dbReference type="NCBI Taxonomy" id="2528011"/>
    <lineage>
        <taxon>Bacteria</taxon>
        <taxon>Pseudomonadati</taxon>
        <taxon>Planctomycetota</taxon>
        <taxon>Planctomycetia</taxon>
        <taxon>Planctomycetia incertae sedis</taxon>
        <taxon>Engelhardtia</taxon>
    </lineage>
</organism>
<dbReference type="Gene3D" id="3.40.50.300">
    <property type="entry name" value="P-loop containing nucleotide triphosphate hydrolases"/>
    <property type="match status" value="1"/>
</dbReference>
<gene>
    <name evidence="3" type="ORF">Pla133_52490</name>
</gene>
<feature type="region of interest" description="Disordered" evidence="1">
    <location>
        <begin position="257"/>
        <end position="280"/>
    </location>
</feature>
<dbReference type="KEGG" id="pbap:Pla133_52490"/>
<reference evidence="3 4" key="1">
    <citation type="submission" date="2019-02" db="EMBL/GenBank/DDBJ databases">
        <title>Deep-cultivation of Planctomycetes and their phenomic and genomic characterization uncovers novel biology.</title>
        <authorList>
            <person name="Wiegand S."/>
            <person name="Jogler M."/>
            <person name="Boedeker C."/>
            <person name="Pinto D."/>
            <person name="Vollmers J."/>
            <person name="Rivas-Marin E."/>
            <person name="Kohn T."/>
            <person name="Peeters S.H."/>
            <person name="Heuer A."/>
            <person name="Rast P."/>
            <person name="Oberbeckmann S."/>
            <person name="Bunk B."/>
            <person name="Jeske O."/>
            <person name="Meyerdierks A."/>
            <person name="Storesund J.E."/>
            <person name="Kallscheuer N."/>
            <person name="Luecker S."/>
            <person name="Lage O.M."/>
            <person name="Pohl T."/>
            <person name="Merkel B.J."/>
            <person name="Hornburger P."/>
            <person name="Mueller R.-W."/>
            <person name="Bruemmer F."/>
            <person name="Labrenz M."/>
            <person name="Spormann A.M."/>
            <person name="Op den Camp H."/>
            <person name="Overmann J."/>
            <person name="Amann R."/>
            <person name="Jetten M.S.M."/>
            <person name="Mascher T."/>
            <person name="Medema M.H."/>
            <person name="Devos D.P."/>
            <person name="Kaster A.-K."/>
            <person name="Ovreas L."/>
            <person name="Rohde M."/>
            <person name="Galperin M.Y."/>
            <person name="Jogler C."/>
        </authorList>
    </citation>
    <scope>NUCLEOTIDE SEQUENCE [LARGE SCALE GENOMIC DNA]</scope>
    <source>
        <strain evidence="3 4">Pla133</strain>
    </source>
</reference>
<dbReference type="PANTHER" id="PTHR13696">
    <property type="entry name" value="P-LOOP CONTAINING NUCLEOSIDE TRIPHOSPHATE HYDROLASE"/>
    <property type="match status" value="1"/>
</dbReference>
<dbReference type="SUPFAM" id="SSF52540">
    <property type="entry name" value="P-loop containing nucleoside triphosphate hydrolases"/>
    <property type="match status" value="1"/>
</dbReference>
<dbReference type="EC" id="3.6.-.-" evidence="3"/>